<keyword evidence="3" id="KW-1185">Reference proteome</keyword>
<evidence type="ECO:0000313" key="3">
    <source>
        <dbReference type="Proteomes" id="UP000530564"/>
    </source>
</evidence>
<gene>
    <name evidence="2" type="ORF">GGQ61_003474</name>
</gene>
<dbReference type="AlphaFoldDB" id="A0A840A2X5"/>
<comment type="caution">
    <text evidence="2">The sequence shown here is derived from an EMBL/GenBank/DDBJ whole genome shotgun (WGS) entry which is preliminary data.</text>
</comment>
<evidence type="ECO:0000313" key="2">
    <source>
        <dbReference type="EMBL" id="MBB3892738.1"/>
    </source>
</evidence>
<sequence>MTCTYPQSIEFSRTDMLRDIILVFAVAVIASPAVIALIGAA</sequence>
<keyword evidence="1" id="KW-0812">Transmembrane</keyword>
<dbReference type="EMBL" id="JACIDK010000005">
    <property type="protein sequence ID" value="MBB3892738.1"/>
    <property type="molecule type" value="Genomic_DNA"/>
</dbReference>
<keyword evidence="1" id="KW-0472">Membrane</keyword>
<organism evidence="2 3">
    <name type="scientific">Phenylobacterium haematophilum</name>
    <dbReference type="NCBI Taxonomy" id="98513"/>
    <lineage>
        <taxon>Bacteria</taxon>
        <taxon>Pseudomonadati</taxon>
        <taxon>Pseudomonadota</taxon>
        <taxon>Alphaproteobacteria</taxon>
        <taxon>Caulobacterales</taxon>
        <taxon>Caulobacteraceae</taxon>
        <taxon>Phenylobacterium</taxon>
    </lineage>
</organism>
<keyword evidence="1" id="KW-1133">Transmembrane helix</keyword>
<evidence type="ECO:0000256" key="1">
    <source>
        <dbReference type="SAM" id="Phobius"/>
    </source>
</evidence>
<dbReference type="Proteomes" id="UP000530564">
    <property type="component" value="Unassembled WGS sequence"/>
</dbReference>
<protein>
    <submittedName>
        <fullName evidence="2">Uncharacterized protein</fullName>
    </submittedName>
</protein>
<reference evidence="2 3" key="1">
    <citation type="submission" date="2020-08" db="EMBL/GenBank/DDBJ databases">
        <title>Genomic Encyclopedia of Type Strains, Phase IV (KMG-IV): sequencing the most valuable type-strain genomes for metagenomic binning, comparative biology and taxonomic classification.</title>
        <authorList>
            <person name="Goeker M."/>
        </authorList>
    </citation>
    <scope>NUCLEOTIDE SEQUENCE [LARGE SCALE GENOMIC DNA]</scope>
    <source>
        <strain evidence="2 3">DSM 21793</strain>
    </source>
</reference>
<dbReference type="RefSeq" id="WP_281372716.1">
    <property type="nucleotide sequence ID" value="NZ_JACIDK010000005.1"/>
</dbReference>
<feature type="transmembrane region" description="Helical" evidence="1">
    <location>
        <begin position="20"/>
        <end position="40"/>
    </location>
</feature>
<proteinExistence type="predicted"/>
<accession>A0A840A2X5</accession>
<name>A0A840A2X5_9CAUL</name>